<organism evidence="4 5">
    <name type="scientific">Limnoglobus roseus</name>
    <dbReference type="NCBI Taxonomy" id="2598579"/>
    <lineage>
        <taxon>Bacteria</taxon>
        <taxon>Pseudomonadati</taxon>
        <taxon>Planctomycetota</taxon>
        <taxon>Planctomycetia</taxon>
        <taxon>Gemmatales</taxon>
        <taxon>Gemmataceae</taxon>
        <taxon>Limnoglobus</taxon>
    </lineage>
</organism>
<gene>
    <name evidence="4" type="ORF">PX52LOC_07929</name>
</gene>
<feature type="domain" description="Aminotransferase class I/classII large" evidence="3">
    <location>
        <begin position="54"/>
        <end position="397"/>
    </location>
</feature>
<keyword evidence="4" id="KW-0436">Ligase</keyword>
<evidence type="ECO:0000256" key="2">
    <source>
        <dbReference type="ARBA" id="ARBA00022679"/>
    </source>
</evidence>
<keyword evidence="5" id="KW-1185">Reference proteome</keyword>
<dbReference type="InterPro" id="IPR015422">
    <property type="entry name" value="PyrdxlP-dep_Trfase_small"/>
</dbReference>
<accession>A0A5C1AP82</accession>
<reference evidence="5" key="1">
    <citation type="submission" date="2019-08" db="EMBL/GenBank/DDBJ databases">
        <title>Limnoglobus roseus gen. nov., sp. nov., a novel freshwater planctomycete with a giant genome from the family Gemmataceae.</title>
        <authorList>
            <person name="Kulichevskaya I.S."/>
            <person name="Naumoff D.G."/>
            <person name="Miroshnikov K."/>
            <person name="Ivanova A."/>
            <person name="Philippov D.A."/>
            <person name="Hakobyan A."/>
            <person name="Rijpstra I.C."/>
            <person name="Sinninghe Damste J.S."/>
            <person name="Liesack W."/>
            <person name="Dedysh S.N."/>
        </authorList>
    </citation>
    <scope>NUCLEOTIDE SEQUENCE [LARGE SCALE GENOMIC DNA]</scope>
    <source>
        <strain evidence="5">PX52</strain>
    </source>
</reference>
<dbReference type="AlphaFoldDB" id="A0A5C1AP82"/>
<sequence length="412" mass="43511">MQHPLDRLAAGLAASPLVRHLEGFFRDHPDLHMKDMTLEEAGPGRRVKLAGRWVVNFGSDSFLGLDRDPRVLAAVRDGLDHWGSHNGSSRAFSSVESNVRAEEKIAAWLGAESALIYPSVTLANLGALPALLTRQDAVVTDQYAHNSVQQGVKLAKASGVKTGQFAHNDPADLDRALKSLRPYRSALVAVDGVYSMTGTLAALVELRDVAAANDAVLYVDDAHGTGVLGSRGRGTVLDALGNYDNTVVVGSLSKAVSCFGGFVACPERVRFLLKLRSAPLIFGGPVPPPYLDAVCAAVDILDSADGDELRAALGRNMTRFCGGARGRGLPVIGGVGAIASVLVGDEAATLRAGRAVFDRGFYVQSVIFPAVPHHGGLLRVQVNANHQPTEIDALVGVLADVLDQHHPLPRVA</sequence>
<proteinExistence type="predicted"/>
<evidence type="ECO:0000256" key="1">
    <source>
        <dbReference type="ARBA" id="ARBA00001933"/>
    </source>
</evidence>
<dbReference type="Proteomes" id="UP000324974">
    <property type="component" value="Chromosome"/>
</dbReference>
<dbReference type="EMBL" id="CP042425">
    <property type="protein sequence ID" value="QEL20810.1"/>
    <property type="molecule type" value="Genomic_DNA"/>
</dbReference>
<dbReference type="InterPro" id="IPR050087">
    <property type="entry name" value="AON_synthase_class-II"/>
</dbReference>
<dbReference type="InterPro" id="IPR015424">
    <property type="entry name" value="PyrdxlP-dep_Trfase"/>
</dbReference>
<protein>
    <submittedName>
        <fullName evidence="4">2-amino-3-ketobutyrate CoA ligase</fullName>
    </submittedName>
</protein>
<name>A0A5C1AP82_9BACT</name>
<evidence type="ECO:0000313" key="4">
    <source>
        <dbReference type="EMBL" id="QEL20810.1"/>
    </source>
</evidence>
<evidence type="ECO:0000313" key="5">
    <source>
        <dbReference type="Proteomes" id="UP000324974"/>
    </source>
</evidence>
<dbReference type="GO" id="GO:0016740">
    <property type="term" value="F:transferase activity"/>
    <property type="evidence" value="ECO:0007669"/>
    <property type="project" value="UniProtKB-KW"/>
</dbReference>
<dbReference type="SUPFAM" id="SSF53383">
    <property type="entry name" value="PLP-dependent transferases"/>
    <property type="match status" value="1"/>
</dbReference>
<dbReference type="Gene3D" id="3.40.640.10">
    <property type="entry name" value="Type I PLP-dependent aspartate aminotransferase-like (Major domain)"/>
    <property type="match status" value="1"/>
</dbReference>
<dbReference type="OrthoDB" id="9807157at2"/>
<dbReference type="InterPro" id="IPR004839">
    <property type="entry name" value="Aminotransferase_I/II_large"/>
</dbReference>
<dbReference type="GO" id="GO:0030170">
    <property type="term" value="F:pyridoxal phosphate binding"/>
    <property type="evidence" value="ECO:0007669"/>
    <property type="project" value="InterPro"/>
</dbReference>
<evidence type="ECO:0000259" key="3">
    <source>
        <dbReference type="Pfam" id="PF00155"/>
    </source>
</evidence>
<dbReference type="GO" id="GO:0016874">
    <property type="term" value="F:ligase activity"/>
    <property type="evidence" value="ECO:0007669"/>
    <property type="project" value="UniProtKB-KW"/>
</dbReference>
<keyword evidence="2" id="KW-0808">Transferase</keyword>
<dbReference type="PANTHER" id="PTHR13693">
    <property type="entry name" value="CLASS II AMINOTRANSFERASE/8-AMINO-7-OXONONANOATE SYNTHASE"/>
    <property type="match status" value="1"/>
</dbReference>
<dbReference type="InterPro" id="IPR015421">
    <property type="entry name" value="PyrdxlP-dep_Trfase_major"/>
</dbReference>
<dbReference type="Gene3D" id="3.90.1150.10">
    <property type="entry name" value="Aspartate Aminotransferase, domain 1"/>
    <property type="match status" value="1"/>
</dbReference>
<dbReference type="RefSeq" id="WP_149115065.1">
    <property type="nucleotide sequence ID" value="NZ_CP042425.1"/>
</dbReference>
<dbReference type="KEGG" id="lrs:PX52LOC_07929"/>
<dbReference type="Pfam" id="PF00155">
    <property type="entry name" value="Aminotran_1_2"/>
    <property type="match status" value="1"/>
</dbReference>
<comment type="cofactor">
    <cofactor evidence="1">
        <name>pyridoxal 5'-phosphate</name>
        <dbReference type="ChEBI" id="CHEBI:597326"/>
    </cofactor>
</comment>